<evidence type="ECO:0000256" key="7">
    <source>
        <dbReference type="SAM" id="Phobius"/>
    </source>
</evidence>
<proteinExistence type="inferred from homology"/>
<keyword evidence="5" id="KW-0732">Signal</keyword>
<keyword evidence="4 6" id="KW-0964">Secreted</keyword>
<evidence type="ECO:0000313" key="8">
    <source>
        <dbReference type="EMBL" id="KGN61530.1"/>
    </source>
</evidence>
<organism evidence="8 9">
    <name type="scientific">Cucumis sativus</name>
    <name type="common">Cucumber</name>
    <dbReference type="NCBI Taxonomy" id="3659"/>
    <lineage>
        <taxon>Eukaryota</taxon>
        <taxon>Viridiplantae</taxon>
        <taxon>Streptophyta</taxon>
        <taxon>Embryophyta</taxon>
        <taxon>Tracheophyta</taxon>
        <taxon>Spermatophyta</taxon>
        <taxon>Magnoliopsida</taxon>
        <taxon>eudicotyledons</taxon>
        <taxon>Gunneridae</taxon>
        <taxon>Pentapetalae</taxon>
        <taxon>rosids</taxon>
        <taxon>fabids</taxon>
        <taxon>Cucurbitales</taxon>
        <taxon>Cucurbitaceae</taxon>
        <taxon>Benincaseae</taxon>
        <taxon>Cucumis</taxon>
    </lineage>
</organism>
<reference evidence="8 9" key="2">
    <citation type="journal article" date="2009" name="PLoS ONE">
        <title>An integrated genetic and cytogenetic map of the cucumber genome.</title>
        <authorList>
            <person name="Ren Y."/>
            <person name="Zhang Z."/>
            <person name="Liu J."/>
            <person name="Staub J.E."/>
            <person name="Han Y."/>
            <person name="Cheng Z."/>
            <person name="Li X."/>
            <person name="Lu J."/>
            <person name="Miao H."/>
            <person name="Kang H."/>
            <person name="Xie B."/>
            <person name="Gu X."/>
            <person name="Wang X."/>
            <person name="Du Y."/>
            <person name="Jin W."/>
            <person name="Huang S."/>
        </authorList>
    </citation>
    <scope>NUCLEOTIDE SEQUENCE [LARGE SCALE GENOMIC DNA]</scope>
    <source>
        <strain evidence="9">cv. 9930</strain>
    </source>
</reference>
<comment type="similarity">
    <text evidence="2 6">Belongs to the plant self-incompatibility (S1) protein family.</text>
</comment>
<keyword evidence="7" id="KW-0812">Transmembrane</keyword>
<dbReference type="GO" id="GO:0005576">
    <property type="term" value="C:extracellular region"/>
    <property type="evidence" value="ECO:0007669"/>
    <property type="project" value="UniProtKB-SubCell"/>
</dbReference>
<name>A0A0A0LI28_CUCSA</name>
<evidence type="ECO:0000256" key="4">
    <source>
        <dbReference type="ARBA" id="ARBA00022525"/>
    </source>
</evidence>
<gene>
    <name evidence="8" type="ORF">Csa_2G162130</name>
</gene>
<evidence type="ECO:0000313" key="9">
    <source>
        <dbReference type="Proteomes" id="UP000029981"/>
    </source>
</evidence>
<dbReference type="PANTHER" id="PTHR31232">
    <property type="match status" value="1"/>
</dbReference>
<keyword evidence="7" id="KW-1133">Transmembrane helix</keyword>
<reference evidence="8 9" key="3">
    <citation type="journal article" date="2010" name="BMC Genomics">
        <title>Transcriptome sequencing and comparative analysis of cucumber flowers with different sex types.</title>
        <authorList>
            <person name="Guo S."/>
            <person name="Zheng Y."/>
            <person name="Joung J.G."/>
            <person name="Liu S."/>
            <person name="Zhang Z."/>
            <person name="Crasta O.R."/>
            <person name="Sobral B.W."/>
            <person name="Xu Y."/>
            <person name="Huang S."/>
            <person name="Fei Z."/>
        </authorList>
    </citation>
    <scope>NUCLEOTIDE SEQUENCE [LARGE SCALE GENOMIC DNA]</scope>
    <source>
        <strain evidence="9">cv. 9930</strain>
    </source>
</reference>
<keyword evidence="9" id="KW-1185">Reference proteome</keyword>
<dbReference type="OMA" id="FRFRQNI"/>
<keyword evidence="7" id="KW-0472">Membrane</keyword>
<dbReference type="Proteomes" id="UP000029981">
    <property type="component" value="Chromosome 2"/>
</dbReference>
<dbReference type="EMBL" id="CM002923">
    <property type="protein sequence ID" value="KGN61530.1"/>
    <property type="molecule type" value="Genomic_DNA"/>
</dbReference>
<dbReference type="Pfam" id="PF05938">
    <property type="entry name" value="Self-incomp_S1"/>
    <property type="match status" value="1"/>
</dbReference>
<dbReference type="PANTHER" id="PTHR31232:SF133">
    <property type="entry name" value="S-PROTEIN HOMOLOG"/>
    <property type="match status" value="1"/>
</dbReference>
<keyword evidence="3 6" id="KW-0713">Self-incompatibility</keyword>
<reference evidence="8 9" key="1">
    <citation type="journal article" date="2009" name="Nat. Genet.">
        <title>The genome of the cucumber, Cucumis sativus L.</title>
        <authorList>
            <person name="Huang S."/>
            <person name="Li R."/>
            <person name="Zhang Z."/>
            <person name="Li L."/>
            <person name="Gu X."/>
            <person name="Fan W."/>
            <person name="Lucas W.J."/>
            <person name="Wang X."/>
            <person name="Xie B."/>
            <person name="Ni P."/>
            <person name="Ren Y."/>
            <person name="Zhu H."/>
            <person name="Li J."/>
            <person name="Lin K."/>
            <person name="Jin W."/>
            <person name="Fei Z."/>
            <person name="Li G."/>
            <person name="Staub J."/>
            <person name="Kilian A."/>
            <person name="van der Vossen E.A."/>
            <person name="Wu Y."/>
            <person name="Guo J."/>
            <person name="He J."/>
            <person name="Jia Z."/>
            <person name="Ren Y."/>
            <person name="Tian G."/>
            <person name="Lu Y."/>
            <person name="Ruan J."/>
            <person name="Qian W."/>
            <person name="Wang M."/>
            <person name="Huang Q."/>
            <person name="Li B."/>
            <person name="Xuan Z."/>
            <person name="Cao J."/>
            <person name="Asan"/>
            <person name="Wu Z."/>
            <person name="Zhang J."/>
            <person name="Cai Q."/>
            <person name="Bai Y."/>
            <person name="Zhao B."/>
            <person name="Han Y."/>
            <person name="Li Y."/>
            <person name="Li X."/>
            <person name="Wang S."/>
            <person name="Shi Q."/>
            <person name="Liu S."/>
            <person name="Cho W.K."/>
            <person name="Kim J.Y."/>
            <person name="Xu Y."/>
            <person name="Heller-Uszynska K."/>
            <person name="Miao H."/>
            <person name="Cheng Z."/>
            <person name="Zhang S."/>
            <person name="Wu J."/>
            <person name="Yang Y."/>
            <person name="Kang H."/>
            <person name="Li M."/>
            <person name="Liang H."/>
            <person name="Ren X."/>
            <person name="Shi Z."/>
            <person name="Wen M."/>
            <person name="Jian M."/>
            <person name="Yang H."/>
            <person name="Zhang G."/>
            <person name="Yang Z."/>
            <person name="Chen R."/>
            <person name="Liu S."/>
            <person name="Li J."/>
            <person name="Ma L."/>
            <person name="Liu H."/>
            <person name="Zhou Y."/>
            <person name="Zhao J."/>
            <person name="Fang X."/>
            <person name="Li G."/>
            <person name="Fang L."/>
            <person name="Li Y."/>
            <person name="Liu D."/>
            <person name="Zheng H."/>
            <person name="Zhang Y."/>
            <person name="Qin N."/>
            <person name="Li Z."/>
            <person name="Yang G."/>
            <person name="Yang S."/>
            <person name="Bolund L."/>
            <person name="Kristiansen K."/>
            <person name="Zheng H."/>
            <person name="Li S."/>
            <person name="Zhang X."/>
            <person name="Yang H."/>
            <person name="Wang J."/>
            <person name="Sun R."/>
            <person name="Zhang B."/>
            <person name="Jiang S."/>
            <person name="Wang J."/>
            <person name="Du Y."/>
            <person name="Li S."/>
        </authorList>
    </citation>
    <scope>NUCLEOTIDE SEQUENCE [LARGE SCALE GENOMIC DNA]</scope>
    <source>
        <strain evidence="9">cv. 9930</strain>
    </source>
</reference>
<sequence length="181" mass="20677">MLQLRSIITLHVCGYKSETNQAQPFTNKVYSLSFSLLISKKMSSFSTFGLSLFISLLFATIFTIEGKPFQSPPVTVNITNALKDVNNQLTIHCKSGDDDLGVHQLSHLASYAFNFRPNFWGSTLFYCAFDWTGSSHYFNIYQDLRDRAKCNDTLCLWIVGEQGLCMFDYKTNAYDICYTWS</sequence>
<reference evidence="8 9" key="4">
    <citation type="journal article" date="2011" name="BMC Genomics">
        <title>RNA-Seq improves annotation of protein-coding genes in the cucumber genome.</title>
        <authorList>
            <person name="Li Z."/>
            <person name="Zhang Z."/>
            <person name="Yan P."/>
            <person name="Huang S."/>
            <person name="Fei Z."/>
            <person name="Lin K."/>
        </authorList>
    </citation>
    <scope>NUCLEOTIDE SEQUENCE [LARGE SCALE GENOMIC DNA]</scope>
    <source>
        <strain evidence="9">cv. 9930</strain>
    </source>
</reference>
<evidence type="ECO:0000256" key="1">
    <source>
        <dbReference type="ARBA" id="ARBA00004613"/>
    </source>
</evidence>
<dbReference type="Gramene" id="KGN61530">
    <property type="protein sequence ID" value="KGN61530"/>
    <property type="gene ID" value="Csa_2G162130"/>
</dbReference>
<evidence type="ECO:0000256" key="5">
    <source>
        <dbReference type="ARBA" id="ARBA00022729"/>
    </source>
</evidence>
<evidence type="ECO:0000256" key="3">
    <source>
        <dbReference type="ARBA" id="ARBA00022471"/>
    </source>
</evidence>
<dbReference type="InterPro" id="IPR010264">
    <property type="entry name" value="Self-incomp_S1"/>
</dbReference>
<accession>A0A0A0LI28</accession>
<dbReference type="AlphaFoldDB" id="A0A0A0LI28"/>
<dbReference type="GO" id="GO:0060320">
    <property type="term" value="P:rejection of self pollen"/>
    <property type="evidence" value="ECO:0007669"/>
    <property type="project" value="UniProtKB-KW"/>
</dbReference>
<comment type="subcellular location">
    <subcellularLocation>
        <location evidence="1 6">Secreted</location>
    </subcellularLocation>
</comment>
<feature type="transmembrane region" description="Helical" evidence="7">
    <location>
        <begin position="45"/>
        <end position="64"/>
    </location>
</feature>
<evidence type="ECO:0000256" key="6">
    <source>
        <dbReference type="RuleBase" id="RU367044"/>
    </source>
</evidence>
<evidence type="ECO:0000256" key="2">
    <source>
        <dbReference type="ARBA" id="ARBA00005581"/>
    </source>
</evidence>
<protein>
    <recommendedName>
        <fullName evidence="6">S-protein homolog</fullName>
    </recommendedName>
</protein>